<dbReference type="InterPro" id="IPR053772">
    <property type="entry name" value="At1g61320/At1g61330-like"/>
</dbReference>
<name>A0A9K3IQ01_HELAN</name>
<sequence length="112" mass="13212">MKIRDYKQWISELPEPIVHHIMSFFTTVDVTRLSILSKKFFSLWGSYPVMEFDQTMFARTYHDMLASMTNGFIEHVLNSVRLRELNNVLSEFRVNANFELKSIDSGFLIQQS</sequence>
<dbReference type="Pfam" id="PF00646">
    <property type="entry name" value="F-box"/>
    <property type="match status" value="1"/>
</dbReference>
<proteinExistence type="predicted"/>
<dbReference type="PANTHER" id="PTHR34145">
    <property type="entry name" value="OS02G0105600 PROTEIN"/>
    <property type="match status" value="1"/>
</dbReference>
<reference evidence="2" key="1">
    <citation type="journal article" date="2017" name="Nature">
        <title>The sunflower genome provides insights into oil metabolism, flowering and Asterid evolution.</title>
        <authorList>
            <person name="Badouin H."/>
            <person name="Gouzy J."/>
            <person name="Grassa C.J."/>
            <person name="Murat F."/>
            <person name="Staton S.E."/>
            <person name="Cottret L."/>
            <person name="Lelandais-Briere C."/>
            <person name="Owens G.L."/>
            <person name="Carrere S."/>
            <person name="Mayjonade B."/>
            <person name="Legrand L."/>
            <person name="Gill N."/>
            <person name="Kane N.C."/>
            <person name="Bowers J.E."/>
            <person name="Hubner S."/>
            <person name="Bellec A."/>
            <person name="Berard A."/>
            <person name="Berges H."/>
            <person name="Blanchet N."/>
            <person name="Boniface M.C."/>
            <person name="Brunel D."/>
            <person name="Catrice O."/>
            <person name="Chaidir N."/>
            <person name="Claudel C."/>
            <person name="Donnadieu C."/>
            <person name="Faraut T."/>
            <person name="Fievet G."/>
            <person name="Helmstetter N."/>
            <person name="King M."/>
            <person name="Knapp S.J."/>
            <person name="Lai Z."/>
            <person name="Le Paslier M.C."/>
            <person name="Lippi Y."/>
            <person name="Lorenzon L."/>
            <person name="Mandel J.R."/>
            <person name="Marage G."/>
            <person name="Marchand G."/>
            <person name="Marquand E."/>
            <person name="Bret-Mestries E."/>
            <person name="Morien E."/>
            <person name="Nambeesan S."/>
            <person name="Nguyen T."/>
            <person name="Pegot-Espagnet P."/>
            <person name="Pouilly N."/>
            <person name="Raftis F."/>
            <person name="Sallet E."/>
            <person name="Schiex T."/>
            <person name="Thomas J."/>
            <person name="Vandecasteele C."/>
            <person name="Vares D."/>
            <person name="Vear F."/>
            <person name="Vautrin S."/>
            <person name="Crespi M."/>
            <person name="Mangin B."/>
            <person name="Burke J.M."/>
            <person name="Salse J."/>
            <person name="Munos S."/>
            <person name="Vincourt P."/>
            <person name="Rieseberg L.H."/>
            <person name="Langlade N.B."/>
        </authorList>
    </citation>
    <scope>NUCLEOTIDE SEQUENCE</scope>
    <source>
        <tissue evidence="2">Leaves</tissue>
    </source>
</reference>
<reference evidence="2" key="2">
    <citation type="submission" date="2020-06" db="EMBL/GenBank/DDBJ databases">
        <title>Helianthus annuus Genome sequencing and assembly Release 2.</title>
        <authorList>
            <person name="Gouzy J."/>
            <person name="Langlade N."/>
            <person name="Munos S."/>
        </authorList>
    </citation>
    <scope>NUCLEOTIDE SEQUENCE</scope>
    <source>
        <tissue evidence="2">Leaves</tissue>
    </source>
</reference>
<comment type="caution">
    <text evidence="2">The sequence shown here is derived from an EMBL/GenBank/DDBJ whole genome shotgun (WGS) entry which is preliminary data.</text>
</comment>
<dbReference type="Gramene" id="mRNA:HanXRQr2_Chr06g0242211">
    <property type="protein sequence ID" value="CDS:HanXRQr2_Chr06g0242211.1"/>
    <property type="gene ID" value="HanXRQr2_Chr06g0242211"/>
</dbReference>
<accession>A0A9K3IQ01</accession>
<evidence type="ECO:0000313" key="2">
    <source>
        <dbReference type="EMBL" id="KAF5800923.1"/>
    </source>
</evidence>
<feature type="domain" description="F-box" evidence="1">
    <location>
        <begin position="7"/>
        <end position="60"/>
    </location>
</feature>
<dbReference type="SUPFAM" id="SSF81383">
    <property type="entry name" value="F-box domain"/>
    <property type="match status" value="1"/>
</dbReference>
<evidence type="ECO:0000259" key="1">
    <source>
        <dbReference type="PROSITE" id="PS50181"/>
    </source>
</evidence>
<gene>
    <name evidence="2" type="ORF">HanXRQr2_Chr06g0242211</name>
</gene>
<dbReference type="InterPro" id="IPR036047">
    <property type="entry name" value="F-box-like_dom_sf"/>
</dbReference>
<dbReference type="PANTHER" id="PTHR34145:SF28">
    <property type="entry name" value="F-BOX DOMAIN-CONTAINING PROTEIN"/>
    <property type="match status" value="1"/>
</dbReference>
<dbReference type="EMBL" id="MNCJ02000321">
    <property type="protein sequence ID" value="KAF5800923.1"/>
    <property type="molecule type" value="Genomic_DNA"/>
</dbReference>
<dbReference type="AlphaFoldDB" id="A0A9K3IQ01"/>
<dbReference type="InterPro" id="IPR001810">
    <property type="entry name" value="F-box_dom"/>
</dbReference>
<protein>
    <submittedName>
        <fullName evidence="2">F-box domain, leucine-rich repeat domain superfamily, F-box-like domain superfamily</fullName>
    </submittedName>
</protein>
<dbReference type="PROSITE" id="PS50181">
    <property type="entry name" value="FBOX"/>
    <property type="match status" value="1"/>
</dbReference>
<keyword evidence="3" id="KW-1185">Reference proteome</keyword>
<organism evidence="2 3">
    <name type="scientific">Helianthus annuus</name>
    <name type="common">Common sunflower</name>
    <dbReference type="NCBI Taxonomy" id="4232"/>
    <lineage>
        <taxon>Eukaryota</taxon>
        <taxon>Viridiplantae</taxon>
        <taxon>Streptophyta</taxon>
        <taxon>Embryophyta</taxon>
        <taxon>Tracheophyta</taxon>
        <taxon>Spermatophyta</taxon>
        <taxon>Magnoliopsida</taxon>
        <taxon>eudicotyledons</taxon>
        <taxon>Gunneridae</taxon>
        <taxon>Pentapetalae</taxon>
        <taxon>asterids</taxon>
        <taxon>campanulids</taxon>
        <taxon>Asterales</taxon>
        <taxon>Asteraceae</taxon>
        <taxon>Asteroideae</taxon>
        <taxon>Heliantheae alliance</taxon>
        <taxon>Heliantheae</taxon>
        <taxon>Helianthus</taxon>
    </lineage>
</organism>
<evidence type="ECO:0000313" key="3">
    <source>
        <dbReference type="Proteomes" id="UP000215914"/>
    </source>
</evidence>
<dbReference type="Proteomes" id="UP000215914">
    <property type="component" value="Unassembled WGS sequence"/>
</dbReference>